<name>A0AAU9JYH9_9CILI</name>
<reference evidence="2" key="1">
    <citation type="submission" date="2021-09" db="EMBL/GenBank/DDBJ databases">
        <authorList>
            <consortium name="AG Swart"/>
            <person name="Singh M."/>
            <person name="Singh A."/>
            <person name="Seah K."/>
            <person name="Emmerich C."/>
        </authorList>
    </citation>
    <scope>NUCLEOTIDE SEQUENCE</scope>
    <source>
        <strain evidence="2">ATCC30299</strain>
    </source>
</reference>
<dbReference type="InterPro" id="IPR002913">
    <property type="entry name" value="START_lipid-bd_dom"/>
</dbReference>
<dbReference type="Gene3D" id="3.30.530.20">
    <property type="match status" value="1"/>
</dbReference>
<evidence type="ECO:0000313" key="3">
    <source>
        <dbReference type="Proteomes" id="UP001162131"/>
    </source>
</evidence>
<dbReference type="PROSITE" id="PS50848">
    <property type="entry name" value="START"/>
    <property type="match status" value="1"/>
</dbReference>
<comment type="caution">
    <text evidence="2">The sequence shown here is derived from an EMBL/GenBank/DDBJ whole genome shotgun (WGS) entry which is preliminary data.</text>
</comment>
<dbReference type="Proteomes" id="UP001162131">
    <property type="component" value="Unassembled WGS sequence"/>
</dbReference>
<proteinExistence type="predicted"/>
<evidence type="ECO:0000313" key="2">
    <source>
        <dbReference type="EMBL" id="CAG9330566.1"/>
    </source>
</evidence>
<feature type="domain" description="START" evidence="1">
    <location>
        <begin position="491"/>
        <end position="580"/>
    </location>
</feature>
<organism evidence="2 3">
    <name type="scientific">Blepharisma stoltei</name>
    <dbReference type="NCBI Taxonomy" id="1481888"/>
    <lineage>
        <taxon>Eukaryota</taxon>
        <taxon>Sar</taxon>
        <taxon>Alveolata</taxon>
        <taxon>Ciliophora</taxon>
        <taxon>Postciliodesmatophora</taxon>
        <taxon>Heterotrichea</taxon>
        <taxon>Heterotrichida</taxon>
        <taxon>Blepharismidae</taxon>
        <taxon>Blepharisma</taxon>
    </lineage>
</organism>
<evidence type="ECO:0000259" key="1">
    <source>
        <dbReference type="PROSITE" id="PS50848"/>
    </source>
</evidence>
<dbReference type="AlphaFoldDB" id="A0AAU9JYH9"/>
<keyword evidence="3" id="KW-1185">Reference proteome</keyword>
<dbReference type="EMBL" id="CAJZBQ010000051">
    <property type="protein sequence ID" value="CAG9330566.1"/>
    <property type="molecule type" value="Genomic_DNA"/>
</dbReference>
<accession>A0AAU9JYH9</accession>
<dbReference type="InterPro" id="IPR023393">
    <property type="entry name" value="START-like_dom_sf"/>
</dbReference>
<dbReference type="GO" id="GO:0008289">
    <property type="term" value="F:lipid binding"/>
    <property type="evidence" value="ECO:0007669"/>
    <property type="project" value="InterPro"/>
</dbReference>
<protein>
    <recommendedName>
        <fullName evidence="1">START domain-containing protein</fullName>
    </recommendedName>
</protein>
<sequence length="589" mass="68170">MHKHWRSRSSITFREVIPHNPLQDDTSCELWLAKSIDILKANQLKAIAGKVAIFKTFRSAPIENNIFLNIIKPLNSRYCNYQEDEPEIEFKKRLESINSFLQVEGEFLRSEAFYTVIENAIEEIKPALLLELYHPCFETTIKDFASILKTDWCHIHLIALATECYKIIRKENNQEFIANKIRKFFIPILGILSVENYQEEPEIVKSVEKILKYKKTQEILEQFPCDKDLIQLEIDEVAVPSLLDFDIKKGFFNKCQKKSKQTAKGISELQFFRENSKNKSKELCFRRCASSGELAKKSYQKRRELVFNLLAASESHYSTSNSIRLLLEKEIYSKNYHGLLISDIPPNFSANNPNLAIFFSRTSFPSSIQAPSEINESYVTERSKLDHPFNEIFDEVLHIEESSPNPREWMTLFEDSLIAIYCKALSDKGLLLMRTYAMLSIPPKELYNKFITPAISSRNKGAFRKIKLIESKPHFELYSYRLMPYAGIVEREFIVRRSYMDDFPGQGESMIVIKSIDVEETGEVKRKFPLGRAFVSGMILRPSDNGGTKLSYILKCQLGGLIPLHLLYNYFTAFVKEVISDCENISKTE</sequence>
<dbReference type="SUPFAM" id="SSF55961">
    <property type="entry name" value="Bet v1-like"/>
    <property type="match status" value="1"/>
</dbReference>
<dbReference type="Pfam" id="PF01852">
    <property type="entry name" value="START"/>
    <property type="match status" value="1"/>
</dbReference>
<gene>
    <name evidence="2" type="ORF">BSTOLATCC_MIC51148</name>
</gene>